<gene>
    <name evidence="1" type="ORF">G9G25_004892</name>
</gene>
<accession>A0A741NYZ3</accession>
<comment type="caution">
    <text evidence="1">The sequence shown here is derived from an EMBL/GenBank/DDBJ whole genome shotgun (WGS) entry which is preliminary data.</text>
</comment>
<proteinExistence type="predicted"/>
<dbReference type="AlphaFoldDB" id="A0A741NYZ3"/>
<reference evidence="1" key="1">
    <citation type="journal article" date="2018" name="Genome Biol.">
        <title>SKESA: strategic k-mer extension for scrupulous assemblies.</title>
        <authorList>
            <person name="Souvorov A."/>
            <person name="Agarwala R."/>
            <person name="Lipman D.J."/>
        </authorList>
    </citation>
    <scope>NUCLEOTIDE SEQUENCE</scope>
    <source>
        <strain evidence="1">12-8479</strain>
    </source>
</reference>
<dbReference type="EMBL" id="DAAUAP010000099">
    <property type="protein sequence ID" value="HAF0892908.1"/>
    <property type="molecule type" value="Genomic_DNA"/>
</dbReference>
<reference evidence="1" key="2">
    <citation type="submission" date="2018-07" db="EMBL/GenBank/DDBJ databases">
        <authorList>
            <consortium name="NCBI Pathogen Detection Project"/>
        </authorList>
    </citation>
    <scope>NUCLEOTIDE SEQUENCE</scope>
    <source>
        <strain evidence="1">12-8479</strain>
    </source>
</reference>
<evidence type="ECO:0000313" key="1">
    <source>
        <dbReference type="EMBL" id="HAF0892908.1"/>
    </source>
</evidence>
<protein>
    <submittedName>
        <fullName evidence="1">Uncharacterized protein</fullName>
    </submittedName>
</protein>
<sequence>MAELLKNATVEATTRANLPIKQSDLINYLIKHKLKEAIEGVLKEKGL</sequence>
<name>A0A741NYZ3_SALET</name>
<organism evidence="1">
    <name type="scientific">Salmonella enterica subsp. enterica serovar Agona</name>
    <dbReference type="NCBI Taxonomy" id="58095"/>
    <lineage>
        <taxon>Bacteria</taxon>
        <taxon>Pseudomonadati</taxon>
        <taxon>Pseudomonadota</taxon>
        <taxon>Gammaproteobacteria</taxon>
        <taxon>Enterobacterales</taxon>
        <taxon>Enterobacteriaceae</taxon>
        <taxon>Salmonella</taxon>
    </lineage>
</organism>